<gene>
    <name evidence="4" type="ORF">B0H17DRAFT_878118</name>
</gene>
<comment type="caution">
    <text evidence="4">The sequence shown here is derived from an EMBL/GenBank/DDBJ whole genome shotgun (WGS) entry which is preliminary data.</text>
</comment>
<feature type="non-terminal residue" evidence="4">
    <location>
        <position position="91"/>
    </location>
</feature>
<reference evidence="4" key="1">
    <citation type="submission" date="2023-03" db="EMBL/GenBank/DDBJ databases">
        <title>Massive genome expansion in bonnet fungi (Mycena s.s.) driven by repeated elements and novel gene families across ecological guilds.</title>
        <authorList>
            <consortium name="Lawrence Berkeley National Laboratory"/>
            <person name="Harder C.B."/>
            <person name="Miyauchi S."/>
            <person name="Viragh M."/>
            <person name="Kuo A."/>
            <person name="Thoen E."/>
            <person name="Andreopoulos B."/>
            <person name="Lu D."/>
            <person name="Skrede I."/>
            <person name="Drula E."/>
            <person name="Henrissat B."/>
            <person name="Morin E."/>
            <person name="Kohler A."/>
            <person name="Barry K."/>
            <person name="LaButti K."/>
            <person name="Morin E."/>
            <person name="Salamov A."/>
            <person name="Lipzen A."/>
            <person name="Mereny Z."/>
            <person name="Hegedus B."/>
            <person name="Baldrian P."/>
            <person name="Stursova M."/>
            <person name="Weitz H."/>
            <person name="Taylor A."/>
            <person name="Grigoriev I.V."/>
            <person name="Nagy L.G."/>
            <person name="Martin F."/>
            <person name="Kauserud H."/>
        </authorList>
    </citation>
    <scope>NUCLEOTIDE SEQUENCE</scope>
    <source>
        <strain evidence="4">CBHHK067</strain>
    </source>
</reference>
<protein>
    <recommendedName>
        <fullName evidence="6">Ankyrin repeat protein</fullName>
    </recommendedName>
</protein>
<keyword evidence="5" id="KW-1185">Reference proteome</keyword>
<accession>A0AAD7D9T3</accession>
<dbReference type="PROSITE" id="PS50297">
    <property type="entry name" value="ANK_REP_REGION"/>
    <property type="match status" value="1"/>
</dbReference>
<dbReference type="PROSITE" id="PS50088">
    <property type="entry name" value="ANK_REPEAT"/>
    <property type="match status" value="1"/>
</dbReference>
<dbReference type="InterPro" id="IPR036770">
    <property type="entry name" value="Ankyrin_rpt-contain_sf"/>
</dbReference>
<dbReference type="InterPro" id="IPR002110">
    <property type="entry name" value="Ankyrin_rpt"/>
</dbReference>
<evidence type="ECO:0000313" key="4">
    <source>
        <dbReference type="EMBL" id="KAJ7686415.1"/>
    </source>
</evidence>
<proteinExistence type="predicted"/>
<keyword evidence="1" id="KW-0677">Repeat</keyword>
<dbReference type="GO" id="GO:0005737">
    <property type="term" value="C:cytoplasm"/>
    <property type="evidence" value="ECO:0007669"/>
    <property type="project" value="TreeGrafter"/>
</dbReference>
<evidence type="ECO:0000256" key="1">
    <source>
        <dbReference type="ARBA" id="ARBA00022737"/>
    </source>
</evidence>
<dbReference type="Pfam" id="PF12796">
    <property type="entry name" value="Ank_2"/>
    <property type="match status" value="1"/>
</dbReference>
<dbReference type="PANTHER" id="PTHR24198">
    <property type="entry name" value="ANKYRIN REPEAT AND PROTEIN KINASE DOMAIN-CONTAINING PROTEIN"/>
    <property type="match status" value="1"/>
</dbReference>
<evidence type="ECO:0008006" key="6">
    <source>
        <dbReference type="Google" id="ProtNLM"/>
    </source>
</evidence>
<evidence type="ECO:0000313" key="5">
    <source>
        <dbReference type="Proteomes" id="UP001221757"/>
    </source>
</evidence>
<sequence>GGYGTPLQAASARGHSVSVVMLITRIIDDMQLGGRYGAALCAACANERIEVVKVLLQAGTLLNVNGKHFGTPLHVAVLIGSKRIVNMLLDH</sequence>
<dbReference type="Gene3D" id="1.25.40.20">
    <property type="entry name" value="Ankyrin repeat-containing domain"/>
    <property type="match status" value="1"/>
</dbReference>
<evidence type="ECO:0000256" key="3">
    <source>
        <dbReference type="PROSITE-ProRule" id="PRU00023"/>
    </source>
</evidence>
<dbReference type="AlphaFoldDB" id="A0AAD7D9T3"/>
<evidence type="ECO:0000256" key="2">
    <source>
        <dbReference type="ARBA" id="ARBA00023043"/>
    </source>
</evidence>
<dbReference type="PANTHER" id="PTHR24198:SF165">
    <property type="entry name" value="ANKYRIN REPEAT-CONTAINING PROTEIN-RELATED"/>
    <property type="match status" value="1"/>
</dbReference>
<dbReference type="Proteomes" id="UP001221757">
    <property type="component" value="Unassembled WGS sequence"/>
</dbReference>
<name>A0AAD7D9T3_MYCRO</name>
<keyword evidence="2 3" id="KW-0040">ANK repeat</keyword>
<dbReference type="EMBL" id="JARKIE010000096">
    <property type="protein sequence ID" value="KAJ7686415.1"/>
    <property type="molecule type" value="Genomic_DNA"/>
</dbReference>
<dbReference type="SUPFAM" id="SSF48403">
    <property type="entry name" value="Ankyrin repeat"/>
    <property type="match status" value="1"/>
</dbReference>
<organism evidence="4 5">
    <name type="scientific">Mycena rosella</name>
    <name type="common">Pink bonnet</name>
    <name type="synonym">Agaricus rosellus</name>
    <dbReference type="NCBI Taxonomy" id="1033263"/>
    <lineage>
        <taxon>Eukaryota</taxon>
        <taxon>Fungi</taxon>
        <taxon>Dikarya</taxon>
        <taxon>Basidiomycota</taxon>
        <taxon>Agaricomycotina</taxon>
        <taxon>Agaricomycetes</taxon>
        <taxon>Agaricomycetidae</taxon>
        <taxon>Agaricales</taxon>
        <taxon>Marasmiineae</taxon>
        <taxon>Mycenaceae</taxon>
        <taxon>Mycena</taxon>
    </lineage>
</organism>
<feature type="non-terminal residue" evidence="4">
    <location>
        <position position="1"/>
    </location>
</feature>
<feature type="repeat" description="ANK" evidence="3">
    <location>
        <begin position="68"/>
        <end position="91"/>
    </location>
</feature>